<reference evidence="2" key="2">
    <citation type="submission" date="2023-06" db="EMBL/GenBank/DDBJ databases">
        <authorList>
            <person name="Swenson N.G."/>
            <person name="Wegrzyn J.L."/>
            <person name="Mcevoy S.L."/>
        </authorList>
    </citation>
    <scope>NUCLEOTIDE SEQUENCE</scope>
    <source>
        <strain evidence="2">NS2018</strain>
        <tissue evidence="2">Leaf</tissue>
    </source>
</reference>
<protein>
    <submittedName>
        <fullName evidence="2">Uncharacterized protein</fullName>
    </submittedName>
</protein>
<proteinExistence type="predicted"/>
<feature type="compositionally biased region" description="Polar residues" evidence="1">
    <location>
        <begin position="102"/>
        <end position="113"/>
    </location>
</feature>
<comment type="caution">
    <text evidence="2">The sequence shown here is derived from an EMBL/GenBank/DDBJ whole genome shotgun (WGS) entry which is preliminary data.</text>
</comment>
<dbReference type="EMBL" id="JAUESC010000004">
    <property type="protein sequence ID" value="KAK0597879.1"/>
    <property type="molecule type" value="Genomic_DNA"/>
</dbReference>
<name>A0AA39VT95_ACESA</name>
<reference evidence="2" key="1">
    <citation type="journal article" date="2022" name="Plant J.">
        <title>Strategies of tolerance reflected in two North American maple genomes.</title>
        <authorList>
            <person name="McEvoy S.L."/>
            <person name="Sezen U.U."/>
            <person name="Trouern-Trend A."/>
            <person name="McMahon S.M."/>
            <person name="Schaberg P.G."/>
            <person name="Yang J."/>
            <person name="Wegrzyn J.L."/>
            <person name="Swenson N.G."/>
        </authorList>
    </citation>
    <scope>NUCLEOTIDE SEQUENCE</scope>
    <source>
        <strain evidence="2">NS2018</strain>
    </source>
</reference>
<evidence type="ECO:0000313" key="2">
    <source>
        <dbReference type="EMBL" id="KAK0597879.1"/>
    </source>
</evidence>
<keyword evidence="3" id="KW-1185">Reference proteome</keyword>
<accession>A0AA39VT95</accession>
<evidence type="ECO:0000256" key="1">
    <source>
        <dbReference type="SAM" id="MobiDB-lite"/>
    </source>
</evidence>
<dbReference type="AlphaFoldDB" id="A0AA39VT95"/>
<feature type="region of interest" description="Disordered" evidence="1">
    <location>
        <begin position="66"/>
        <end position="113"/>
    </location>
</feature>
<evidence type="ECO:0000313" key="3">
    <source>
        <dbReference type="Proteomes" id="UP001168877"/>
    </source>
</evidence>
<organism evidence="2 3">
    <name type="scientific">Acer saccharum</name>
    <name type="common">Sugar maple</name>
    <dbReference type="NCBI Taxonomy" id="4024"/>
    <lineage>
        <taxon>Eukaryota</taxon>
        <taxon>Viridiplantae</taxon>
        <taxon>Streptophyta</taxon>
        <taxon>Embryophyta</taxon>
        <taxon>Tracheophyta</taxon>
        <taxon>Spermatophyta</taxon>
        <taxon>Magnoliopsida</taxon>
        <taxon>eudicotyledons</taxon>
        <taxon>Gunneridae</taxon>
        <taxon>Pentapetalae</taxon>
        <taxon>rosids</taxon>
        <taxon>malvids</taxon>
        <taxon>Sapindales</taxon>
        <taxon>Sapindaceae</taxon>
        <taxon>Hippocastanoideae</taxon>
        <taxon>Acereae</taxon>
        <taxon>Acer</taxon>
    </lineage>
</organism>
<gene>
    <name evidence="2" type="ORF">LWI29_029434</name>
</gene>
<sequence length="113" mass="12586">MFRTSGYEFNHSWSLGISPSCPLSAAPTVAVAPPRSSHPAVAWPCICFQVKMLFEFGGFVSFSLSEERPTRPTIVVDSDESEKGRRRRIGEADDDNDESEKPTTTTNLKLFMK</sequence>
<dbReference type="Proteomes" id="UP001168877">
    <property type="component" value="Unassembled WGS sequence"/>
</dbReference>